<feature type="region of interest" description="Disordered" evidence="1">
    <location>
        <begin position="100"/>
        <end position="122"/>
    </location>
</feature>
<dbReference type="KEGG" id="mod:AS202_19835"/>
<sequence>MKDFFKILASDEALKRKVIRASLFFILAIIIVVVIVVFYLPSNEKIVDNENNQVSKNHIPNKKPIIEDKKTVYSFAQNEKNRLSKEQRVAAQERYFNLGEGETETKEDSNPFPNPTTTSNTVVADSDPFAEYVKQRNATTSTTNTQSQNNSTVPHNQYGTKDMWSVTPTNQTTPGSQTPTNTFQNEGAKSSEPVVVAQSKKDLFERGSKARSKNSNFSASIRGTQDLKAGQILRFQTDEEFFINGQKIPKNTALFGVLSLSKYRAEIFIENANINGKIVAVNLSVYGNDGIKGIPVFTDEPVRDAKDKTVNEAARHTTGSGIIGTATSILSGVASSKAKDPVVKFIDNQKVILVQDKTR</sequence>
<accession>A0AAI8C7N4</accession>
<dbReference type="Pfam" id="PF12508">
    <property type="entry name" value="Transposon_TraM"/>
    <property type="match status" value="1"/>
</dbReference>
<feature type="region of interest" description="Disordered" evidence="1">
    <location>
        <begin position="138"/>
        <end position="195"/>
    </location>
</feature>
<protein>
    <recommendedName>
        <fullName evidence="3">Conjugative transposon TraM C-terminal domain-containing protein</fullName>
    </recommendedName>
</protein>
<evidence type="ECO:0000313" key="6">
    <source>
        <dbReference type="Proteomes" id="UP000069030"/>
    </source>
</evidence>
<feature type="compositionally biased region" description="Low complexity" evidence="1">
    <location>
        <begin position="139"/>
        <end position="152"/>
    </location>
</feature>
<evidence type="ECO:0000256" key="1">
    <source>
        <dbReference type="SAM" id="MobiDB-lite"/>
    </source>
</evidence>
<dbReference type="RefSeq" id="WP_058700079.1">
    <property type="nucleotide sequence ID" value="NZ_CP013691.1"/>
</dbReference>
<dbReference type="InterPro" id="IPR055407">
    <property type="entry name" value="TraM_C"/>
</dbReference>
<geneLocation type="plasmid" evidence="5 6">
    <name>p63039</name>
</geneLocation>
<keyword evidence="2" id="KW-1133">Transmembrane helix</keyword>
<feature type="domain" description="Conjugative transposon TraM C-terminal" evidence="3">
    <location>
        <begin position="218"/>
        <end position="354"/>
    </location>
</feature>
<dbReference type="EMBL" id="CP013691">
    <property type="protein sequence ID" value="ALU28504.1"/>
    <property type="molecule type" value="Genomic_DNA"/>
</dbReference>
<reference evidence="6" key="3">
    <citation type="journal article" date="2016" name="J. Zhejiang Univ. Sci. B">
        <title>Antibiotic resistance mechanisms of Myroides sp.</title>
        <authorList>
            <person name="Hu S."/>
            <person name="Yuan S."/>
            <person name="Qu H."/>
            <person name="Jiang T."/>
            <person name="Zhou Y."/>
            <person name="Wang M."/>
            <person name="Ming D."/>
        </authorList>
    </citation>
    <scope>NUCLEOTIDE SEQUENCE [LARGE SCALE GENOMIC DNA]</scope>
    <source>
        <strain evidence="6">PR63039</strain>
    </source>
</reference>
<organism evidence="5 6">
    <name type="scientific">Myroides odoratimimus</name>
    <dbReference type="NCBI Taxonomy" id="76832"/>
    <lineage>
        <taxon>Bacteria</taxon>
        <taxon>Pseudomonadati</taxon>
        <taxon>Bacteroidota</taxon>
        <taxon>Flavobacteriia</taxon>
        <taxon>Flavobacteriales</taxon>
        <taxon>Flavobacteriaceae</taxon>
        <taxon>Myroides</taxon>
    </lineage>
</organism>
<evidence type="ECO:0000313" key="4">
    <source>
        <dbReference type="EMBL" id="ALU28434.1"/>
    </source>
</evidence>
<gene>
    <name evidence="4" type="ORF">AS202_19835</name>
    <name evidence="5" type="ORF">AS202_20205</name>
</gene>
<proteinExistence type="predicted"/>
<dbReference type="EMBL" id="CP013691">
    <property type="protein sequence ID" value="ALU28434.1"/>
    <property type="molecule type" value="Genomic_DNA"/>
</dbReference>
<keyword evidence="5" id="KW-0614">Plasmid</keyword>
<feature type="transmembrane region" description="Helical" evidence="2">
    <location>
        <begin position="21"/>
        <end position="40"/>
    </location>
</feature>
<dbReference type="AlphaFoldDB" id="A0AAI8C7N4"/>
<reference evidence="5" key="1">
    <citation type="journal article" date="2015" name="J. Zhejiang Univ. Sci. B">
        <title>Antibiotic resistance mechanisms of Myroides sp.</title>
        <authorList>
            <person name="Hu S."/>
            <person name="Yuan S."/>
            <person name="Qu H."/>
            <person name="Jiang T."/>
            <person name="Zhou Y."/>
            <person name="Wang M."/>
            <person name="Ming D."/>
        </authorList>
    </citation>
    <scope>NUCLEOTIDE SEQUENCE</scope>
    <source>
        <strain evidence="5">PR63039</strain>
        <plasmid evidence="5">p63039</plasmid>
    </source>
</reference>
<feature type="compositionally biased region" description="Polar residues" evidence="1">
    <location>
        <begin position="166"/>
        <end position="188"/>
    </location>
</feature>
<keyword evidence="2" id="KW-0812">Transmembrane</keyword>
<evidence type="ECO:0000313" key="5">
    <source>
        <dbReference type="EMBL" id="ALU28504.1"/>
    </source>
</evidence>
<keyword evidence="2" id="KW-0472">Membrane</keyword>
<name>A0AAI8C7N4_9FLAO</name>
<evidence type="ECO:0000259" key="3">
    <source>
        <dbReference type="Pfam" id="PF12508"/>
    </source>
</evidence>
<evidence type="ECO:0000256" key="2">
    <source>
        <dbReference type="SAM" id="Phobius"/>
    </source>
</evidence>
<dbReference type="KEGG" id="mod:AS202_20205"/>
<dbReference type="Proteomes" id="UP000069030">
    <property type="component" value="Plasmid p63039"/>
</dbReference>
<reference evidence="5" key="2">
    <citation type="submission" date="2015-12" db="EMBL/GenBank/DDBJ databases">
        <title>Complete genome sequence of a multi-drug resistant strain Myroides odoratimimus PR63039.</title>
        <authorList>
            <consortium name="REALGENE"/>
            <person name="Ming D."/>
            <person name="Wang M."/>
            <person name="Hu S."/>
            <person name="Jiang T."/>
            <person name="Zhou Y."/>
        </authorList>
    </citation>
    <scope>NUCLEOTIDE SEQUENCE</scope>
    <source>
        <strain evidence="5">PR63039</strain>
        <plasmid evidence="5">p63039</plasmid>
    </source>
</reference>